<gene>
    <name evidence="2" type="ORF">A2358_03150</name>
</gene>
<dbReference type="InterPro" id="IPR027434">
    <property type="entry name" value="Homing_endonucl"/>
</dbReference>
<dbReference type="GO" id="GO:0004519">
    <property type="term" value="F:endonuclease activity"/>
    <property type="evidence" value="ECO:0007669"/>
    <property type="project" value="InterPro"/>
</dbReference>
<dbReference type="PANTHER" id="PTHR36181">
    <property type="entry name" value="INTRON-ENCODED ENDONUCLEASE AI3-RELATED"/>
    <property type="match status" value="1"/>
</dbReference>
<accession>A0A1G2IUD5</accession>
<comment type="caution">
    <text evidence="2">The sequence shown here is derived from an EMBL/GenBank/DDBJ whole genome shotgun (WGS) entry which is preliminary data.</text>
</comment>
<dbReference type="Gene3D" id="3.10.28.10">
    <property type="entry name" value="Homing endonucleases"/>
    <property type="match status" value="1"/>
</dbReference>
<dbReference type="EMBL" id="MHPJ01000019">
    <property type="protein sequence ID" value="OGZ78514.1"/>
    <property type="molecule type" value="Genomic_DNA"/>
</dbReference>
<dbReference type="AlphaFoldDB" id="A0A1G2IUD5"/>
<dbReference type="Proteomes" id="UP000178650">
    <property type="component" value="Unassembled WGS sequence"/>
</dbReference>
<dbReference type="SUPFAM" id="SSF55608">
    <property type="entry name" value="Homing endonucleases"/>
    <property type="match status" value="1"/>
</dbReference>
<dbReference type="InterPro" id="IPR051289">
    <property type="entry name" value="LAGLIDADG_Endonuclease"/>
</dbReference>
<dbReference type="PANTHER" id="PTHR36181:SF2">
    <property type="entry name" value="INTRON-ENCODED ENDONUCLEASE AI3-RELATED"/>
    <property type="match status" value="1"/>
</dbReference>
<dbReference type="InterPro" id="IPR004860">
    <property type="entry name" value="LAGLIDADG_dom"/>
</dbReference>
<name>A0A1G2IUD5_9BACT</name>
<sequence length="154" mass="17555">MRKIFSEVNKAYISGLLDGDGAIMACIEKHAEKKFGFRIRICIKISQNNLKILNWCKSVTGLGNVRFVKKEEYEWITRNQEDAKKLLEFLIPYLRIKKKQANLAGKILNSKITTAKKLLKIAKLADALSKLNVRSRGRRKNFASMIQGSISPND</sequence>
<evidence type="ECO:0000313" key="3">
    <source>
        <dbReference type="Proteomes" id="UP000178650"/>
    </source>
</evidence>
<protein>
    <recommendedName>
        <fullName evidence="1">Homing endonuclease LAGLIDADG domain-containing protein</fullName>
    </recommendedName>
</protein>
<organism evidence="2 3">
    <name type="scientific">Candidatus Staskawiczbacteria bacterium RIFOXYB1_FULL_37_44</name>
    <dbReference type="NCBI Taxonomy" id="1802223"/>
    <lineage>
        <taxon>Bacteria</taxon>
        <taxon>Candidatus Staskawicziibacteriota</taxon>
    </lineage>
</organism>
<dbReference type="Pfam" id="PF00961">
    <property type="entry name" value="LAGLIDADG_1"/>
    <property type="match status" value="1"/>
</dbReference>
<evidence type="ECO:0000259" key="1">
    <source>
        <dbReference type="Pfam" id="PF00961"/>
    </source>
</evidence>
<reference evidence="2 3" key="1">
    <citation type="journal article" date="2016" name="Nat. Commun.">
        <title>Thousands of microbial genomes shed light on interconnected biogeochemical processes in an aquifer system.</title>
        <authorList>
            <person name="Anantharaman K."/>
            <person name="Brown C.T."/>
            <person name="Hug L.A."/>
            <person name="Sharon I."/>
            <person name="Castelle C.J."/>
            <person name="Probst A.J."/>
            <person name="Thomas B.C."/>
            <person name="Singh A."/>
            <person name="Wilkins M.J."/>
            <person name="Karaoz U."/>
            <person name="Brodie E.L."/>
            <person name="Williams K.H."/>
            <person name="Hubbard S.S."/>
            <person name="Banfield J.F."/>
        </authorList>
    </citation>
    <scope>NUCLEOTIDE SEQUENCE [LARGE SCALE GENOMIC DNA]</scope>
</reference>
<evidence type="ECO:0000313" key="2">
    <source>
        <dbReference type="EMBL" id="OGZ78514.1"/>
    </source>
</evidence>
<feature type="domain" description="Homing endonuclease LAGLIDADG" evidence="1">
    <location>
        <begin position="13"/>
        <end position="102"/>
    </location>
</feature>
<proteinExistence type="predicted"/>